<dbReference type="Proteomes" id="UP001056120">
    <property type="component" value="Linkage Group LG20"/>
</dbReference>
<gene>
    <name evidence="1" type="ORF">L1987_59528</name>
</gene>
<evidence type="ECO:0000313" key="2">
    <source>
        <dbReference type="Proteomes" id="UP001056120"/>
    </source>
</evidence>
<comment type="caution">
    <text evidence="1">The sequence shown here is derived from an EMBL/GenBank/DDBJ whole genome shotgun (WGS) entry which is preliminary data.</text>
</comment>
<sequence>MLDLAPNWVVYFQTASLLFSRMQLDTFYLLSCVVVVMSYCASWLRGLQICLPTSSVLNYFSRPPSISALQGNDDEIEKKVILKLMETVDSNYIPTPECQKAKPFSIAGQGTVAPGRVEQTNKPNKSHSNSRVCGGRDEQTIIKDGDEVEILGLGQKKMRAASDVDVGTTFSNPDSFNDMVSSFISHVKVKLVTTSSMGPDAKTP</sequence>
<keyword evidence="2" id="KW-1185">Reference proteome</keyword>
<organism evidence="1 2">
    <name type="scientific">Smallanthus sonchifolius</name>
    <dbReference type="NCBI Taxonomy" id="185202"/>
    <lineage>
        <taxon>Eukaryota</taxon>
        <taxon>Viridiplantae</taxon>
        <taxon>Streptophyta</taxon>
        <taxon>Embryophyta</taxon>
        <taxon>Tracheophyta</taxon>
        <taxon>Spermatophyta</taxon>
        <taxon>Magnoliopsida</taxon>
        <taxon>eudicotyledons</taxon>
        <taxon>Gunneridae</taxon>
        <taxon>Pentapetalae</taxon>
        <taxon>asterids</taxon>
        <taxon>campanulids</taxon>
        <taxon>Asterales</taxon>
        <taxon>Asteraceae</taxon>
        <taxon>Asteroideae</taxon>
        <taxon>Heliantheae alliance</taxon>
        <taxon>Millerieae</taxon>
        <taxon>Smallanthus</taxon>
    </lineage>
</organism>
<evidence type="ECO:0000313" key="1">
    <source>
        <dbReference type="EMBL" id="KAI3741850.1"/>
    </source>
</evidence>
<dbReference type="EMBL" id="CM042037">
    <property type="protein sequence ID" value="KAI3741850.1"/>
    <property type="molecule type" value="Genomic_DNA"/>
</dbReference>
<accession>A0ACB9D5S1</accession>
<name>A0ACB9D5S1_9ASTR</name>
<protein>
    <submittedName>
        <fullName evidence="1">Uncharacterized protein</fullName>
    </submittedName>
</protein>
<proteinExistence type="predicted"/>
<reference evidence="2" key="1">
    <citation type="journal article" date="2022" name="Mol. Ecol. Resour.">
        <title>The genomes of chicory, endive, great burdock and yacon provide insights into Asteraceae palaeo-polyploidization history and plant inulin production.</title>
        <authorList>
            <person name="Fan W."/>
            <person name="Wang S."/>
            <person name="Wang H."/>
            <person name="Wang A."/>
            <person name="Jiang F."/>
            <person name="Liu H."/>
            <person name="Zhao H."/>
            <person name="Xu D."/>
            <person name="Zhang Y."/>
        </authorList>
    </citation>
    <scope>NUCLEOTIDE SEQUENCE [LARGE SCALE GENOMIC DNA]</scope>
    <source>
        <strain evidence="2">cv. Yunnan</strain>
    </source>
</reference>
<reference evidence="1 2" key="2">
    <citation type="journal article" date="2022" name="Mol. Ecol. Resour.">
        <title>The genomes of chicory, endive, great burdock and yacon provide insights into Asteraceae paleo-polyploidization history and plant inulin production.</title>
        <authorList>
            <person name="Fan W."/>
            <person name="Wang S."/>
            <person name="Wang H."/>
            <person name="Wang A."/>
            <person name="Jiang F."/>
            <person name="Liu H."/>
            <person name="Zhao H."/>
            <person name="Xu D."/>
            <person name="Zhang Y."/>
        </authorList>
    </citation>
    <scope>NUCLEOTIDE SEQUENCE [LARGE SCALE GENOMIC DNA]</scope>
    <source>
        <strain evidence="2">cv. Yunnan</strain>
        <tissue evidence="1">Leaves</tissue>
    </source>
</reference>